<dbReference type="RefSeq" id="WP_050531428.1">
    <property type="nucleotide sequence ID" value="NZ_AQQZ01000006.1"/>
</dbReference>
<dbReference type="InterPro" id="IPR011083">
    <property type="entry name" value="Phage_tail_collar_dom"/>
</dbReference>
<name>A0A0L1JMG9_9RHOB</name>
<reference evidence="2 3" key="1">
    <citation type="journal article" date="2015" name="Int. J. Syst. Evol. Microbiol.">
        <title>Aestuariivita atlantica sp. nov., isolated from deep sea sediment of the Atlantic Ocean.</title>
        <authorList>
            <person name="Li G."/>
            <person name="Lai Q."/>
            <person name="Du Y."/>
            <person name="Liu X."/>
            <person name="Sun F."/>
            <person name="Shao Z."/>
        </authorList>
    </citation>
    <scope>NUCLEOTIDE SEQUENCE [LARGE SCALE GENOMIC DNA]</scope>
    <source>
        <strain evidence="2 3">22II-S11-z3</strain>
    </source>
</reference>
<comment type="caution">
    <text evidence="2">The sequence shown here is derived from an EMBL/GenBank/DDBJ whole genome shotgun (WGS) entry which is preliminary data.</text>
</comment>
<sequence length="177" mass="18824">MGEPFLGEIKMGGWNFAPRGWAMCDGQLLPIASYTALFSLLGTMFGGDGRTSFGLPELRGRFPMHQGNGPGLSPAVMGQKAGVEEVALTVNEMPSHNHNVTLRADPAAANSTDPTGRILGNGFTAYRNNRSPSNDVSFDAAAIQQSNAGGNLPHYNMPPYQVVNFVIALQGLFPSRS</sequence>
<proteinExistence type="predicted"/>
<feature type="domain" description="Phage tail collar" evidence="1">
    <location>
        <begin position="7"/>
        <end position="63"/>
    </location>
</feature>
<dbReference type="EMBL" id="AQQZ01000006">
    <property type="protein sequence ID" value="KNG92941.1"/>
    <property type="molecule type" value="Genomic_DNA"/>
</dbReference>
<dbReference type="STRING" id="1317121.ATO11_13470"/>
<dbReference type="OrthoDB" id="9810174at2"/>
<dbReference type="PATRIC" id="fig|1317121.7.peg.3413"/>
<dbReference type="Proteomes" id="UP000036938">
    <property type="component" value="Unassembled WGS sequence"/>
</dbReference>
<dbReference type="InterPro" id="IPR037053">
    <property type="entry name" value="Phage_tail_collar_dom_sf"/>
</dbReference>
<evidence type="ECO:0000313" key="3">
    <source>
        <dbReference type="Proteomes" id="UP000036938"/>
    </source>
</evidence>
<gene>
    <name evidence="2" type="ORF">ATO11_13470</name>
</gene>
<protein>
    <recommendedName>
        <fullName evidence="1">Phage tail collar domain-containing protein</fullName>
    </recommendedName>
</protein>
<dbReference type="Pfam" id="PF07484">
    <property type="entry name" value="Collar"/>
    <property type="match status" value="1"/>
</dbReference>
<keyword evidence="3" id="KW-1185">Reference proteome</keyword>
<evidence type="ECO:0000259" key="1">
    <source>
        <dbReference type="Pfam" id="PF07484"/>
    </source>
</evidence>
<evidence type="ECO:0000313" key="2">
    <source>
        <dbReference type="EMBL" id="KNG92941.1"/>
    </source>
</evidence>
<organism evidence="2 3">
    <name type="scientific">Pseudaestuariivita atlantica</name>
    <dbReference type="NCBI Taxonomy" id="1317121"/>
    <lineage>
        <taxon>Bacteria</taxon>
        <taxon>Pseudomonadati</taxon>
        <taxon>Pseudomonadota</taxon>
        <taxon>Alphaproteobacteria</taxon>
        <taxon>Rhodobacterales</taxon>
        <taxon>Paracoccaceae</taxon>
        <taxon>Pseudaestuariivita</taxon>
    </lineage>
</organism>
<dbReference type="AlphaFoldDB" id="A0A0L1JMG9"/>
<dbReference type="Gene3D" id="3.90.1340.10">
    <property type="entry name" value="Phage tail collar domain"/>
    <property type="match status" value="1"/>
</dbReference>
<accession>A0A0L1JMG9</accession>
<dbReference type="SUPFAM" id="SSF88874">
    <property type="entry name" value="Receptor-binding domain of short tail fibre protein gp12"/>
    <property type="match status" value="1"/>
</dbReference>